<dbReference type="GO" id="GO:0004180">
    <property type="term" value="F:carboxypeptidase activity"/>
    <property type="evidence" value="ECO:0007669"/>
    <property type="project" value="UniProtKB-KW"/>
</dbReference>
<dbReference type="InterPro" id="IPR007730">
    <property type="entry name" value="SPOR-like_dom"/>
</dbReference>
<dbReference type="InterPro" id="IPR012338">
    <property type="entry name" value="Beta-lactam/transpept-like"/>
</dbReference>
<dbReference type="Proteomes" id="UP001518989">
    <property type="component" value="Unassembled WGS sequence"/>
</dbReference>
<dbReference type="PROSITE" id="PS51724">
    <property type="entry name" value="SPOR"/>
    <property type="match status" value="1"/>
</dbReference>
<evidence type="ECO:0000256" key="4">
    <source>
        <dbReference type="ARBA" id="ARBA00022960"/>
    </source>
</evidence>
<keyword evidence="11" id="KW-1185">Reference proteome</keyword>
<dbReference type="EMBL" id="JACTNG010000003">
    <property type="protein sequence ID" value="MBO1078969.1"/>
    <property type="molecule type" value="Genomic_DNA"/>
</dbReference>
<evidence type="ECO:0000256" key="7">
    <source>
        <dbReference type="RuleBase" id="RU004016"/>
    </source>
</evidence>
<evidence type="ECO:0000256" key="8">
    <source>
        <dbReference type="SAM" id="SignalP"/>
    </source>
</evidence>
<sequence length="413" mass="43434">MSSHGLARCRAFAFALLAAATISIARPAQAQIGSERYASFVMDANTGETIVSVAADERRYPASLTKMMTLYMAFDAMQRGRLRPDTRIRVTPSAAAQPPSKLGLRAGSTISARDAILAMVTKSANDAASSLGQHLAGGGSEAAFGARMTAMARSLGMRNTVFRNASGLPDPGQYTTARDMARLSQALIRDFPERYAYFSVQSFDWNGRTVYGHNRLLDSYPGADGIKTGFINASGFNLAASAMRNGVRMIAVVFGGASGAERDQHVMALLDRGFDERGTGAPQTDMMMSSRRGPSLVGMAQAAPVIAPAARVQTGGSVRAVVSRPALAAPARPPARAEPGDWAVQVGAFADRAPAQAAAKRAAARGGSTAVERVQVRGSTFWRARVTGLSSAQARTTCRAVRGPCMVLSPNGQ</sequence>
<keyword evidence="4" id="KW-0133">Cell shape</keyword>
<keyword evidence="2 8" id="KW-0732">Signal</keyword>
<feature type="domain" description="SPOR" evidence="9">
    <location>
        <begin position="336"/>
        <end position="413"/>
    </location>
</feature>
<evidence type="ECO:0000313" key="11">
    <source>
        <dbReference type="Proteomes" id="UP001518989"/>
    </source>
</evidence>
<dbReference type="RefSeq" id="WP_207416393.1">
    <property type="nucleotide sequence ID" value="NZ_CP061177.1"/>
</dbReference>
<evidence type="ECO:0000256" key="5">
    <source>
        <dbReference type="ARBA" id="ARBA00022984"/>
    </source>
</evidence>
<dbReference type="SUPFAM" id="SSF56601">
    <property type="entry name" value="beta-lactamase/transpeptidase-like"/>
    <property type="match status" value="1"/>
</dbReference>
<dbReference type="Gene3D" id="3.40.710.10">
    <property type="entry name" value="DD-peptidase/beta-lactamase superfamily"/>
    <property type="match status" value="1"/>
</dbReference>
<dbReference type="PANTHER" id="PTHR21581:SF6">
    <property type="entry name" value="TRAFFICKING PROTEIN PARTICLE COMPLEX SUBUNIT 12"/>
    <property type="match status" value="1"/>
</dbReference>
<evidence type="ECO:0000256" key="3">
    <source>
        <dbReference type="ARBA" id="ARBA00022801"/>
    </source>
</evidence>
<dbReference type="PANTHER" id="PTHR21581">
    <property type="entry name" value="D-ALANYL-D-ALANINE CARBOXYPEPTIDASE"/>
    <property type="match status" value="1"/>
</dbReference>
<comment type="caution">
    <text evidence="10">The sequence shown here is derived from an EMBL/GenBank/DDBJ whole genome shotgun (WGS) entry which is preliminary data.</text>
</comment>
<dbReference type="Pfam" id="PF00768">
    <property type="entry name" value="Peptidase_S11"/>
    <property type="match status" value="1"/>
</dbReference>
<comment type="similarity">
    <text evidence="1 7">Belongs to the peptidase S11 family.</text>
</comment>
<dbReference type="PRINTS" id="PR00725">
    <property type="entry name" value="DADACBPTASE1"/>
</dbReference>
<evidence type="ECO:0000256" key="2">
    <source>
        <dbReference type="ARBA" id="ARBA00022729"/>
    </source>
</evidence>
<organism evidence="10 11">
    <name type="scientific">Roseomonas haemaphysalidis</name>
    <dbReference type="NCBI Taxonomy" id="2768162"/>
    <lineage>
        <taxon>Bacteria</taxon>
        <taxon>Pseudomonadati</taxon>
        <taxon>Pseudomonadota</taxon>
        <taxon>Alphaproteobacteria</taxon>
        <taxon>Acetobacterales</taxon>
        <taxon>Roseomonadaceae</taxon>
        <taxon>Roseomonas</taxon>
    </lineage>
</organism>
<accession>A0ABS3KNC6</accession>
<dbReference type="Pfam" id="PF05036">
    <property type="entry name" value="SPOR"/>
    <property type="match status" value="1"/>
</dbReference>
<dbReference type="Gene3D" id="3.30.70.1070">
    <property type="entry name" value="Sporulation related repeat"/>
    <property type="match status" value="1"/>
</dbReference>
<dbReference type="SUPFAM" id="SSF110997">
    <property type="entry name" value="Sporulation related repeat"/>
    <property type="match status" value="1"/>
</dbReference>
<reference evidence="10 11" key="1">
    <citation type="submission" date="2020-09" db="EMBL/GenBank/DDBJ databases">
        <title>Roseomonas.</title>
        <authorList>
            <person name="Zhu W."/>
        </authorList>
    </citation>
    <scope>NUCLEOTIDE SEQUENCE [LARGE SCALE GENOMIC DNA]</scope>
    <source>
        <strain evidence="10 11">573</strain>
    </source>
</reference>
<keyword evidence="10" id="KW-0121">Carboxypeptidase</keyword>
<dbReference type="InterPro" id="IPR001967">
    <property type="entry name" value="Peptidase_S11_N"/>
</dbReference>
<keyword evidence="3" id="KW-0378">Hydrolase</keyword>
<evidence type="ECO:0000256" key="1">
    <source>
        <dbReference type="ARBA" id="ARBA00007164"/>
    </source>
</evidence>
<name>A0ABS3KNC6_9PROT</name>
<evidence type="ECO:0000259" key="9">
    <source>
        <dbReference type="PROSITE" id="PS51724"/>
    </source>
</evidence>
<evidence type="ECO:0000256" key="6">
    <source>
        <dbReference type="ARBA" id="ARBA00023316"/>
    </source>
</evidence>
<keyword evidence="6" id="KW-0961">Cell wall biogenesis/degradation</keyword>
<protein>
    <submittedName>
        <fullName evidence="10">D-alanyl-D-alanine carboxypeptidase</fullName>
    </submittedName>
</protein>
<gene>
    <name evidence="10" type="ORF">IAI61_07995</name>
</gene>
<dbReference type="InterPro" id="IPR036680">
    <property type="entry name" value="SPOR-like_sf"/>
</dbReference>
<feature type="chain" id="PRO_5046699512" evidence="8">
    <location>
        <begin position="31"/>
        <end position="413"/>
    </location>
</feature>
<proteinExistence type="inferred from homology"/>
<feature type="signal peptide" evidence="8">
    <location>
        <begin position="1"/>
        <end position="30"/>
    </location>
</feature>
<keyword evidence="10" id="KW-0645">Protease</keyword>
<dbReference type="InterPro" id="IPR018044">
    <property type="entry name" value="Peptidase_S11"/>
</dbReference>
<evidence type="ECO:0000313" key="10">
    <source>
        <dbReference type="EMBL" id="MBO1078969.1"/>
    </source>
</evidence>
<keyword evidence="5" id="KW-0573">Peptidoglycan synthesis</keyword>